<evidence type="ECO:0000259" key="2">
    <source>
        <dbReference type="SMART" id="SM00867"/>
    </source>
</evidence>
<evidence type="ECO:0000256" key="1">
    <source>
        <dbReference type="SAM" id="SignalP"/>
    </source>
</evidence>
<name>A0A2D0NC69_FLAN2</name>
<feature type="signal peptide" evidence="1">
    <location>
        <begin position="1"/>
        <end position="22"/>
    </location>
</feature>
<dbReference type="Pfam" id="PF04264">
    <property type="entry name" value="YceI"/>
    <property type="match status" value="1"/>
</dbReference>
<keyword evidence="4" id="KW-1185">Reference proteome</keyword>
<sequence>MQHRISFLFLFLSFAYTGMVSAQEGNYTIDKDAPFEFYVSGSSTLHDWKATVGTVTDYPATLKVGKDAVEGFAFKADVASMDGGRGSAMNNKIYKALKSETHPQITFEQKTAAAIKALPGGQFKLTSTGILSIGGVEKTVSVEVMGTKKDGKLVFQGSKPLKLSEFEIEPPSAMFGQIQTHDDVTVHFTFNYLAQ</sequence>
<dbReference type="OrthoDB" id="9794147at2"/>
<dbReference type="Proteomes" id="UP000223913">
    <property type="component" value="Unassembled WGS sequence"/>
</dbReference>
<reference evidence="3 4" key="1">
    <citation type="submission" date="2017-10" db="EMBL/GenBank/DDBJ databases">
        <title>The draft genome sequence of Lewinella nigricans NBRC 102662.</title>
        <authorList>
            <person name="Wang K."/>
        </authorList>
    </citation>
    <scope>NUCLEOTIDE SEQUENCE [LARGE SCALE GENOMIC DNA]</scope>
    <source>
        <strain evidence="3 4">NBRC 102662</strain>
    </source>
</reference>
<comment type="caution">
    <text evidence="3">The sequence shown here is derived from an EMBL/GenBank/DDBJ whole genome shotgun (WGS) entry which is preliminary data.</text>
</comment>
<dbReference type="SUPFAM" id="SSF101874">
    <property type="entry name" value="YceI-like"/>
    <property type="match status" value="1"/>
</dbReference>
<accession>A0A2D0NC69</accession>
<dbReference type="Gene3D" id="2.40.128.110">
    <property type="entry name" value="Lipid/polyisoprenoid-binding, YceI-like"/>
    <property type="match status" value="1"/>
</dbReference>
<keyword evidence="1" id="KW-0732">Signal</keyword>
<feature type="chain" id="PRO_5012429182" description="Lipid/polyisoprenoid-binding YceI-like domain-containing protein" evidence="1">
    <location>
        <begin position="23"/>
        <end position="195"/>
    </location>
</feature>
<evidence type="ECO:0000313" key="3">
    <source>
        <dbReference type="EMBL" id="PHN06087.1"/>
    </source>
</evidence>
<evidence type="ECO:0000313" key="4">
    <source>
        <dbReference type="Proteomes" id="UP000223913"/>
    </source>
</evidence>
<dbReference type="InterPro" id="IPR036761">
    <property type="entry name" value="TTHA0802/YceI-like_sf"/>
</dbReference>
<gene>
    <name evidence="3" type="ORF">CRP01_14045</name>
</gene>
<dbReference type="EMBL" id="PDUD01000019">
    <property type="protein sequence ID" value="PHN06087.1"/>
    <property type="molecule type" value="Genomic_DNA"/>
</dbReference>
<dbReference type="SMART" id="SM00867">
    <property type="entry name" value="YceI"/>
    <property type="match status" value="1"/>
</dbReference>
<dbReference type="InterPro" id="IPR007372">
    <property type="entry name" value="Lipid/polyisoprenoid-bd_YceI"/>
</dbReference>
<dbReference type="AlphaFoldDB" id="A0A2D0NC69"/>
<protein>
    <recommendedName>
        <fullName evidence="2">Lipid/polyisoprenoid-binding YceI-like domain-containing protein</fullName>
    </recommendedName>
</protein>
<dbReference type="RefSeq" id="WP_099150681.1">
    <property type="nucleotide sequence ID" value="NZ_PDUD01000019.1"/>
</dbReference>
<feature type="domain" description="Lipid/polyisoprenoid-binding YceI-like" evidence="2">
    <location>
        <begin position="26"/>
        <end position="191"/>
    </location>
</feature>
<proteinExistence type="predicted"/>
<organism evidence="3 4">
    <name type="scientific">Flavilitoribacter nigricans (strain ATCC 23147 / DSM 23189 / NBRC 102662 / NCIMB 1420 / SS-2)</name>
    <name type="common">Lewinella nigricans</name>
    <dbReference type="NCBI Taxonomy" id="1122177"/>
    <lineage>
        <taxon>Bacteria</taxon>
        <taxon>Pseudomonadati</taxon>
        <taxon>Bacteroidota</taxon>
        <taxon>Saprospiria</taxon>
        <taxon>Saprospirales</taxon>
        <taxon>Lewinellaceae</taxon>
        <taxon>Flavilitoribacter</taxon>
    </lineage>
</organism>